<keyword evidence="1" id="KW-1133">Transmembrane helix</keyword>
<accession>A0A5C6FW51</accession>
<proteinExistence type="predicted"/>
<dbReference type="PANTHER" id="PTHR45663">
    <property type="entry name" value="GEO12009P1"/>
    <property type="match status" value="1"/>
</dbReference>
<reference evidence="3 4" key="1">
    <citation type="submission" date="2019-02" db="EMBL/GenBank/DDBJ databases">
        <title>Deep-cultivation of Planctomycetes and their phenomic and genomic characterization uncovers novel biology.</title>
        <authorList>
            <person name="Wiegand S."/>
            <person name="Jogler M."/>
            <person name="Boedeker C."/>
            <person name="Pinto D."/>
            <person name="Vollmers J."/>
            <person name="Rivas-Marin E."/>
            <person name="Kohn T."/>
            <person name="Peeters S.H."/>
            <person name="Heuer A."/>
            <person name="Rast P."/>
            <person name="Oberbeckmann S."/>
            <person name="Bunk B."/>
            <person name="Jeske O."/>
            <person name="Meyerdierks A."/>
            <person name="Storesund J.E."/>
            <person name="Kallscheuer N."/>
            <person name="Luecker S."/>
            <person name="Lage O.M."/>
            <person name="Pohl T."/>
            <person name="Merkel B.J."/>
            <person name="Hornburger P."/>
            <person name="Mueller R.-W."/>
            <person name="Bruemmer F."/>
            <person name="Labrenz M."/>
            <person name="Spormann A.M."/>
            <person name="Op Den Camp H."/>
            <person name="Overmann J."/>
            <person name="Amann R."/>
            <person name="Jetten M.S.M."/>
            <person name="Mascher T."/>
            <person name="Medema M.H."/>
            <person name="Devos D.P."/>
            <person name="Kaster A.-K."/>
            <person name="Ovreas L."/>
            <person name="Rohde M."/>
            <person name="Galperin M.Y."/>
            <person name="Jogler C."/>
        </authorList>
    </citation>
    <scope>NUCLEOTIDE SEQUENCE [LARGE SCALE GENOMIC DNA]</scope>
    <source>
        <strain evidence="3 4">V7</strain>
    </source>
</reference>
<feature type="domain" description="Thioredoxin" evidence="2">
    <location>
        <begin position="27"/>
        <end position="155"/>
    </location>
</feature>
<dbReference type="InterPro" id="IPR013766">
    <property type="entry name" value="Thioredoxin_domain"/>
</dbReference>
<evidence type="ECO:0000313" key="4">
    <source>
        <dbReference type="Proteomes" id="UP000316476"/>
    </source>
</evidence>
<keyword evidence="1" id="KW-0472">Membrane</keyword>
<dbReference type="Pfam" id="PF00085">
    <property type="entry name" value="Thioredoxin"/>
    <property type="match status" value="1"/>
</dbReference>
<dbReference type="CDD" id="cd02947">
    <property type="entry name" value="TRX_family"/>
    <property type="match status" value="1"/>
</dbReference>
<feature type="transmembrane region" description="Helical" evidence="1">
    <location>
        <begin position="21"/>
        <end position="40"/>
    </location>
</feature>
<dbReference type="AlphaFoldDB" id="A0A5C6FW51"/>
<evidence type="ECO:0000313" key="3">
    <source>
        <dbReference type="EMBL" id="TWU65273.1"/>
    </source>
</evidence>
<organism evidence="3 4">
    <name type="scientific">Crateriforma conspicua</name>
    <dbReference type="NCBI Taxonomy" id="2527996"/>
    <lineage>
        <taxon>Bacteria</taxon>
        <taxon>Pseudomonadati</taxon>
        <taxon>Planctomycetota</taxon>
        <taxon>Planctomycetia</taxon>
        <taxon>Planctomycetales</taxon>
        <taxon>Planctomycetaceae</taxon>
        <taxon>Crateriforma</taxon>
    </lineage>
</organism>
<evidence type="ECO:0000259" key="2">
    <source>
        <dbReference type="PROSITE" id="PS51352"/>
    </source>
</evidence>
<keyword evidence="1" id="KW-0812">Transmembrane</keyword>
<sequence length="155" mass="16527">MSGSGIFSLALFGKTVSMRSVLTTIALSSLIIAPVAMMAGCNSETAVVEMDDETTITPDAFEATVNQDQLVLVKFGAPWCGPCRMIDEELPKLAGGMGSDLEILRINVDNNPDLASEYGATSIPKMVLFRNGSVVSDRVGYMSAGELESWISNVR</sequence>
<gene>
    <name evidence="3" type="primary">trxA_1</name>
    <name evidence="3" type="ORF">V7x_08190</name>
</gene>
<dbReference type="Gene3D" id="3.40.30.10">
    <property type="entry name" value="Glutaredoxin"/>
    <property type="match status" value="1"/>
</dbReference>
<dbReference type="Proteomes" id="UP000316476">
    <property type="component" value="Unassembled WGS sequence"/>
</dbReference>
<dbReference type="EMBL" id="SJPZ01000001">
    <property type="protein sequence ID" value="TWU65273.1"/>
    <property type="molecule type" value="Genomic_DNA"/>
</dbReference>
<name>A0A5C6FW51_9PLAN</name>
<evidence type="ECO:0000256" key="1">
    <source>
        <dbReference type="SAM" id="Phobius"/>
    </source>
</evidence>
<protein>
    <submittedName>
        <fullName evidence="3">Thioredoxin</fullName>
    </submittedName>
</protein>
<dbReference type="SUPFAM" id="SSF52833">
    <property type="entry name" value="Thioredoxin-like"/>
    <property type="match status" value="1"/>
</dbReference>
<dbReference type="GO" id="GO:0045454">
    <property type="term" value="P:cell redox homeostasis"/>
    <property type="evidence" value="ECO:0007669"/>
    <property type="project" value="TreeGrafter"/>
</dbReference>
<dbReference type="GO" id="GO:0015035">
    <property type="term" value="F:protein-disulfide reductase activity"/>
    <property type="evidence" value="ECO:0007669"/>
    <property type="project" value="TreeGrafter"/>
</dbReference>
<dbReference type="InterPro" id="IPR036249">
    <property type="entry name" value="Thioredoxin-like_sf"/>
</dbReference>
<dbReference type="GO" id="GO:0005829">
    <property type="term" value="C:cytosol"/>
    <property type="evidence" value="ECO:0007669"/>
    <property type="project" value="TreeGrafter"/>
</dbReference>
<dbReference type="PANTHER" id="PTHR45663:SF11">
    <property type="entry name" value="GEO12009P1"/>
    <property type="match status" value="1"/>
</dbReference>
<comment type="caution">
    <text evidence="3">The sequence shown here is derived from an EMBL/GenBank/DDBJ whole genome shotgun (WGS) entry which is preliminary data.</text>
</comment>
<dbReference type="PROSITE" id="PS51352">
    <property type="entry name" value="THIOREDOXIN_2"/>
    <property type="match status" value="1"/>
</dbReference>